<name>A0A7W9KHR4_9PSEU</name>
<keyword evidence="1" id="KW-0805">Transcription regulation</keyword>
<protein>
    <submittedName>
        <fullName evidence="5">DNA-binding MarR family transcriptional regulator</fullName>
    </submittedName>
</protein>
<dbReference type="PROSITE" id="PS01117">
    <property type="entry name" value="HTH_MARR_1"/>
    <property type="match status" value="1"/>
</dbReference>
<dbReference type="PANTHER" id="PTHR33164">
    <property type="entry name" value="TRANSCRIPTIONAL REGULATOR, MARR FAMILY"/>
    <property type="match status" value="1"/>
</dbReference>
<dbReference type="InterPro" id="IPR000835">
    <property type="entry name" value="HTH_MarR-typ"/>
</dbReference>
<organism evidence="5 6">
    <name type="scientific">Kutzneria kofuensis</name>
    <dbReference type="NCBI Taxonomy" id="103725"/>
    <lineage>
        <taxon>Bacteria</taxon>
        <taxon>Bacillati</taxon>
        <taxon>Actinomycetota</taxon>
        <taxon>Actinomycetes</taxon>
        <taxon>Pseudonocardiales</taxon>
        <taxon>Pseudonocardiaceae</taxon>
        <taxon>Kutzneria</taxon>
    </lineage>
</organism>
<dbReference type="Pfam" id="PF12802">
    <property type="entry name" value="MarR_2"/>
    <property type="match status" value="1"/>
</dbReference>
<sequence>MDEHDQADRREAAQAVERALSVLFGRARSFSLQVAKEVHPGLDTASYALLVHLYETGPVRAAEIVERTGLDKSTVSRQIARLEELGLLERAVDSADGRARIVQLTATGHDRLAAVRADRRKLLRERLSHWSTDDMHTFSTLLDRLNEVL</sequence>
<dbReference type="PROSITE" id="PS50995">
    <property type="entry name" value="HTH_MARR_2"/>
    <property type="match status" value="1"/>
</dbReference>
<dbReference type="RefSeq" id="WP_184863807.1">
    <property type="nucleotide sequence ID" value="NZ_BAAAWY010000001.1"/>
</dbReference>
<dbReference type="GO" id="GO:0003677">
    <property type="term" value="F:DNA binding"/>
    <property type="evidence" value="ECO:0007669"/>
    <property type="project" value="UniProtKB-KW"/>
</dbReference>
<evidence type="ECO:0000256" key="1">
    <source>
        <dbReference type="ARBA" id="ARBA00023015"/>
    </source>
</evidence>
<dbReference type="GO" id="GO:0006950">
    <property type="term" value="P:response to stress"/>
    <property type="evidence" value="ECO:0007669"/>
    <property type="project" value="TreeGrafter"/>
</dbReference>
<evidence type="ECO:0000256" key="2">
    <source>
        <dbReference type="ARBA" id="ARBA00023125"/>
    </source>
</evidence>
<dbReference type="InterPro" id="IPR036390">
    <property type="entry name" value="WH_DNA-bd_sf"/>
</dbReference>
<keyword evidence="2 5" id="KW-0238">DNA-binding</keyword>
<evidence type="ECO:0000259" key="4">
    <source>
        <dbReference type="PROSITE" id="PS50995"/>
    </source>
</evidence>
<dbReference type="GO" id="GO:0003700">
    <property type="term" value="F:DNA-binding transcription factor activity"/>
    <property type="evidence" value="ECO:0007669"/>
    <property type="project" value="InterPro"/>
</dbReference>
<keyword evidence="3" id="KW-0804">Transcription</keyword>
<keyword evidence="6" id="KW-1185">Reference proteome</keyword>
<dbReference type="SMART" id="SM00347">
    <property type="entry name" value="HTH_MARR"/>
    <property type="match status" value="1"/>
</dbReference>
<dbReference type="Gene3D" id="1.10.10.10">
    <property type="entry name" value="Winged helix-like DNA-binding domain superfamily/Winged helix DNA-binding domain"/>
    <property type="match status" value="1"/>
</dbReference>
<dbReference type="AlphaFoldDB" id="A0A7W9KHR4"/>
<dbReference type="InterPro" id="IPR023187">
    <property type="entry name" value="Tscrpt_reg_MarR-type_CS"/>
</dbReference>
<reference evidence="5 6" key="1">
    <citation type="submission" date="2020-08" db="EMBL/GenBank/DDBJ databases">
        <title>Sequencing the genomes of 1000 actinobacteria strains.</title>
        <authorList>
            <person name="Klenk H.-P."/>
        </authorList>
    </citation>
    <scope>NUCLEOTIDE SEQUENCE [LARGE SCALE GENOMIC DNA]</scope>
    <source>
        <strain evidence="5 6">DSM 43851</strain>
    </source>
</reference>
<dbReference type="CDD" id="cd00090">
    <property type="entry name" value="HTH_ARSR"/>
    <property type="match status" value="1"/>
</dbReference>
<dbReference type="SUPFAM" id="SSF46785">
    <property type="entry name" value="Winged helix' DNA-binding domain"/>
    <property type="match status" value="1"/>
</dbReference>
<evidence type="ECO:0000313" key="5">
    <source>
        <dbReference type="EMBL" id="MBB5892828.1"/>
    </source>
</evidence>
<dbReference type="EMBL" id="JACHIR010000001">
    <property type="protein sequence ID" value="MBB5892828.1"/>
    <property type="molecule type" value="Genomic_DNA"/>
</dbReference>
<dbReference type="InterPro" id="IPR036388">
    <property type="entry name" value="WH-like_DNA-bd_sf"/>
</dbReference>
<comment type="caution">
    <text evidence="5">The sequence shown here is derived from an EMBL/GenBank/DDBJ whole genome shotgun (WGS) entry which is preliminary data.</text>
</comment>
<dbReference type="PANTHER" id="PTHR33164:SF57">
    <property type="entry name" value="MARR-FAMILY TRANSCRIPTIONAL REGULATOR"/>
    <property type="match status" value="1"/>
</dbReference>
<dbReference type="Proteomes" id="UP000585638">
    <property type="component" value="Unassembled WGS sequence"/>
</dbReference>
<feature type="domain" description="HTH marR-type" evidence="4">
    <location>
        <begin position="9"/>
        <end position="147"/>
    </location>
</feature>
<proteinExistence type="predicted"/>
<dbReference type="InterPro" id="IPR039422">
    <property type="entry name" value="MarR/SlyA-like"/>
</dbReference>
<gene>
    <name evidence="5" type="ORF">BJ998_004024</name>
</gene>
<evidence type="ECO:0000256" key="3">
    <source>
        <dbReference type="ARBA" id="ARBA00023163"/>
    </source>
</evidence>
<dbReference type="PRINTS" id="PR00598">
    <property type="entry name" value="HTHMARR"/>
</dbReference>
<accession>A0A7W9KHR4</accession>
<dbReference type="InterPro" id="IPR011991">
    <property type="entry name" value="ArsR-like_HTH"/>
</dbReference>
<evidence type="ECO:0000313" key="6">
    <source>
        <dbReference type="Proteomes" id="UP000585638"/>
    </source>
</evidence>